<gene>
    <name evidence="3" type="ORF">J2X21_001626</name>
</gene>
<keyword evidence="4" id="KW-1185">Reference proteome</keyword>
<evidence type="ECO:0000259" key="2">
    <source>
        <dbReference type="Pfam" id="PF20419"/>
    </source>
</evidence>
<reference evidence="3 4" key="1">
    <citation type="submission" date="2023-07" db="EMBL/GenBank/DDBJ databases">
        <title>Sorghum-associated microbial communities from plants grown in Nebraska, USA.</title>
        <authorList>
            <person name="Schachtman D."/>
        </authorList>
    </citation>
    <scope>NUCLEOTIDE SEQUENCE [LARGE SCALE GENOMIC DNA]</scope>
    <source>
        <strain evidence="3 4">BE316</strain>
    </source>
</reference>
<dbReference type="Pfam" id="PF20419">
    <property type="entry name" value="DUF6701"/>
    <property type="match status" value="1"/>
</dbReference>
<proteinExistence type="predicted"/>
<dbReference type="InterPro" id="IPR046524">
    <property type="entry name" value="DUF6701"/>
</dbReference>
<dbReference type="SUPFAM" id="SSF49899">
    <property type="entry name" value="Concanavalin A-like lectins/glucanases"/>
    <property type="match status" value="1"/>
</dbReference>
<dbReference type="Proteomes" id="UP001180825">
    <property type="component" value="Unassembled WGS sequence"/>
</dbReference>
<evidence type="ECO:0000313" key="4">
    <source>
        <dbReference type="Proteomes" id="UP001180825"/>
    </source>
</evidence>
<accession>A0ABU2A5T5</accession>
<keyword evidence="1" id="KW-0732">Signal</keyword>
<sequence length="1197" mass="122878">MKTLRLAFALVCLVLLGGHAQAASYTFRSDSYAWESAANAITWDRACTSYPGDDDKATITFSGSFKFNFAGTNYTSVRVLANGGLQFGADNGFFRSYTNTAMPAGTPAAASGCVASATTNVILAYWTDLNPSQPGSGGVTWEQKGTAPNRYVVVSWNGVYQYNTSTPYTFQIILYESGEFKFQYGNANATGSRATIGVQIDGSDFTQYSYNSGYNANGSAIRWFVPSGSPTRRAEYRFDEWNYSGRVGEVADSSGNNNNGVRVGTATTSPTARVCRSLSIPADTTSTSHAVDTLLDVNSGIGDKGAVTFWYQSSTAWNSAAAMLLDATTATARPFFLVRQADGSLRFTITDSNGLVVTAVTPAQTVLAGNWRHIAIIWKLASGTNQSVLRIYIGGSQVGATTTTTSGTLDNSLGTMFVGDNRSSTAPTNGTLNSANGLIDEMRFYNYEISALELTADQTTPVRVCLPPLDHYELSVPTTSLTCLPTTITVKACSSNASTCSVETSVNGTATLSTSAGMLSPSIVSFSNGVATATLSLPGGGDNTNVTVTLSAESTTAANPRRCCPDGVSCAAANSCTTNFKGAGFIIASGTGGAAATIPAQTAGTTSGTFYLRAVRTNTSTQACEAAVSGSRNVKWAYRCNDPATCSGSNLMTVTGSAGATAVQRNNATASAAYTDVPMMFDANGNAPFTFSFADVGQVRLLASLGVAVGSAGTDTLTGDSGPFVTKPARFSITQITTPTGVANPGKDSPPDKFVKAGTPFSASITALTSGGVATPNFGKEAAPEGVLLAPTLVEPAGGATGTIGNATIAGGDFTNGVAKVTNLRYSEVGLMTLKGSVADTNYLGAGDTAPAAAVASETIGRFIPAGFTATAAAPTHRAGLTCVPASAFTYLDENFGLRFTLTAVNAQGDVTRNYAGATYARLDLANADGYALAGTDTTGAVTTRFPASRVAMAGAAGAWPPVGHASAGAADVMLTAAARRATAPDGPFPNAAFGIAPVDADGVGMLAFDLDTDAVAGADRSTVVVGQIPLRHGRLRLQNGMSAANRALLLPLTAQYWDSGTATFKTNDLDFCTSVTANNLSFGNFRKTLVAADAVMSPATVTVHPAQRRFITLAAPGGGRLGSVDVAVALGDTTADASCLKTAGGWVAAKAATAGANLAGLRGPWCGAAATSDPSARATWGLYRGSDGIVFQRENY</sequence>
<comment type="caution">
    <text evidence="3">The sequence shown here is derived from an EMBL/GenBank/DDBJ whole genome shotgun (WGS) entry which is preliminary data.</text>
</comment>
<dbReference type="InterPro" id="IPR013320">
    <property type="entry name" value="ConA-like_dom_sf"/>
</dbReference>
<evidence type="ECO:0000256" key="1">
    <source>
        <dbReference type="SAM" id="SignalP"/>
    </source>
</evidence>
<protein>
    <submittedName>
        <fullName evidence="3">MSHA biogenesis protein MshQ</fullName>
    </submittedName>
</protein>
<organism evidence="3 4">
    <name type="scientific">Roseateles asaccharophilus</name>
    <dbReference type="NCBI Taxonomy" id="582607"/>
    <lineage>
        <taxon>Bacteria</taxon>
        <taxon>Pseudomonadati</taxon>
        <taxon>Pseudomonadota</taxon>
        <taxon>Betaproteobacteria</taxon>
        <taxon>Burkholderiales</taxon>
        <taxon>Sphaerotilaceae</taxon>
        <taxon>Roseateles</taxon>
    </lineage>
</organism>
<dbReference type="EMBL" id="JAVDXV010000002">
    <property type="protein sequence ID" value="MDR7332500.1"/>
    <property type="molecule type" value="Genomic_DNA"/>
</dbReference>
<feature type="chain" id="PRO_5046393464" evidence="1">
    <location>
        <begin position="23"/>
        <end position="1197"/>
    </location>
</feature>
<dbReference type="RefSeq" id="WP_310327057.1">
    <property type="nucleotide sequence ID" value="NZ_JAVDXV010000002.1"/>
</dbReference>
<evidence type="ECO:0000313" key="3">
    <source>
        <dbReference type="EMBL" id="MDR7332500.1"/>
    </source>
</evidence>
<feature type="domain" description="DUF6701" evidence="2">
    <location>
        <begin position="560"/>
        <end position="1195"/>
    </location>
</feature>
<dbReference type="Gene3D" id="2.60.120.200">
    <property type="match status" value="1"/>
</dbReference>
<feature type="signal peptide" evidence="1">
    <location>
        <begin position="1"/>
        <end position="22"/>
    </location>
</feature>
<name>A0ABU2A5T5_9BURK</name>